<sequence length="78" mass="8942">MDWTMLKSQDFTRLLATSVLSLATVGDPTDTVYDLFLCRDYVSDDACQSCINNVTTEIHRECPGKEVIIRFDDCLLRY</sequence>
<proteinExistence type="predicted"/>
<protein>
    <submittedName>
        <fullName evidence="1">Uncharacterized protein</fullName>
    </submittedName>
</protein>
<dbReference type="Proteomes" id="UP001057402">
    <property type="component" value="Chromosome 11"/>
</dbReference>
<evidence type="ECO:0000313" key="1">
    <source>
        <dbReference type="EMBL" id="KAI4313046.1"/>
    </source>
</evidence>
<gene>
    <name evidence="1" type="ORF">MLD38_037823</name>
</gene>
<evidence type="ECO:0000313" key="2">
    <source>
        <dbReference type="Proteomes" id="UP001057402"/>
    </source>
</evidence>
<name>A0ACB9LNV1_9MYRT</name>
<accession>A0ACB9LNV1</accession>
<organism evidence="1 2">
    <name type="scientific">Melastoma candidum</name>
    <dbReference type="NCBI Taxonomy" id="119954"/>
    <lineage>
        <taxon>Eukaryota</taxon>
        <taxon>Viridiplantae</taxon>
        <taxon>Streptophyta</taxon>
        <taxon>Embryophyta</taxon>
        <taxon>Tracheophyta</taxon>
        <taxon>Spermatophyta</taxon>
        <taxon>Magnoliopsida</taxon>
        <taxon>eudicotyledons</taxon>
        <taxon>Gunneridae</taxon>
        <taxon>Pentapetalae</taxon>
        <taxon>rosids</taxon>
        <taxon>malvids</taxon>
        <taxon>Myrtales</taxon>
        <taxon>Melastomataceae</taxon>
        <taxon>Melastomatoideae</taxon>
        <taxon>Melastomateae</taxon>
        <taxon>Melastoma</taxon>
    </lineage>
</organism>
<keyword evidence="2" id="KW-1185">Reference proteome</keyword>
<reference evidence="2" key="1">
    <citation type="journal article" date="2023" name="Front. Plant Sci.">
        <title>Chromosomal-level genome assembly of Melastoma candidum provides insights into trichome evolution.</title>
        <authorList>
            <person name="Zhong Y."/>
            <person name="Wu W."/>
            <person name="Sun C."/>
            <person name="Zou P."/>
            <person name="Liu Y."/>
            <person name="Dai S."/>
            <person name="Zhou R."/>
        </authorList>
    </citation>
    <scope>NUCLEOTIDE SEQUENCE [LARGE SCALE GENOMIC DNA]</scope>
</reference>
<comment type="caution">
    <text evidence="1">The sequence shown here is derived from an EMBL/GenBank/DDBJ whole genome shotgun (WGS) entry which is preliminary data.</text>
</comment>
<dbReference type="EMBL" id="CM042890">
    <property type="protein sequence ID" value="KAI4313046.1"/>
    <property type="molecule type" value="Genomic_DNA"/>
</dbReference>